<protein>
    <submittedName>
        <fullName evidence="3">Type II toxin-antitoxin system RelE/ParE family toxin</fullName>
    </submittedName>
</protein>
<comment type="similarity">
    <text evidence="1">Belongs to the RelE toxin family.</text>
</comment>
<evidence type="ECO:0000256" key="1">
    <source>
        <dbReference type="ARBA" id="ARBA00006226"/>
    </source>
</evidence>
<dbReference type="InterPro" id="IPR007712">
    <property type="entry name" value="RelE/ParE_toxin"/>
</dbReference>
<sequence>MAYRIEFSRTADRVLRKLDKPVAKRILDALEEISHLDDPRSQGKALTGNLARLWSYRVGEYSITCAIDSGRLAVFVVDLGHRREIYQRLSF</sequence>
<evidence type="ECO:0000313" key="3">
    <source>
        <dbReference type="EMBL" id="NMX03094.1"/>
    </source>
</evidence>
<dbReference type="Proteomes" id="UP000575397">
    <property type="component" value="Unassembled WGS sequence"/>
</dbReference>
<evidence type="ECO:0000256" key="2">
    <source>
        <dbReference type="ARBA" id="ARBA00022649"/>
    </source>
</evidence>
<dbReference type="Gene3D" id="3.30.2310.20">
    <property type="entry name" value="RelE-like"/>
    <property type="match status" value="1"/>
</dbReference>
<proteinExistence type="inferred from homology"/>
<accession>A0A7Y0USU6</accession>
<comment type="caution">
    <text evidence="3">The sequence shown here is derived from an EMBL/GenBank/DDBJ whole genome shotgun (WGS) entry which is preliminary data.</text>
</comment>
<name>A0A7Y0USU6_9ACTO</name>
<dbReference type="PANTHER" id="PTHR35601">
    <property type="entry name" value="TOXIN RELE"/>
    <property type="match status" value="1"/>
</dbReference>
<gene>
    <name evidence="3" type="ORF">HHJ77_03870</name>
</gene>
<dbReference type="AlphaFoldDB" id="A0A7Y0USU6"/>
<dbReference type="PANTHER" id="PTHR35601:SF1">
    <property type="entry name" value="TOXIN RELE"/>
    <property type="match status" value="1"/>
</dbReference>
<reference evidence="3 4" key="1">
    <citation type="submission" date="2020-04" db="EMBL/GenBank/DDBJ databases">
        <title>Antimicrobial susceptibility and clonality of vaginal-derived multi-drug resistant Mobiluncus isolates in China.</title>
        <authorList>
            <person name="Zhang X."/>
        </authorList>
    </citation>
    <scope>NUCLEOTIDE SEQUENCE [LARGE SCALE GENOMIC DNA]</scope>
    <source>
        <strain evidence="3 4">12</strain>
    </source>
</reference>
<dbReference type="RefSeq" id="WP_169762403.1">
    <property type="nucleotide sequence ID" value="NZ_JABCUQ010000002.1"/>
</dbReference>
<dbReference type="EMBL" id="JABCUS010000006">
    <property type="protein sequence ID" value="NMX03094.1"/>
    <property type="molecule type" value="Genomic_DNA"/>
</dbReference>
<keyword evidence="2" id="KW-1277">Toxin-antitoxin system</keyword>
<evidence type="ECO:0000313" key="4">
    <source>
        <dbReference type="Proteomes" id="UP000575397"/>
    </source>
</evidence>
<dbReference type="Pfam" id="PF05016">
    <property type="entry name" value="ParE_toxin"/>
    <property type="match status" value="1"/>
</dbReference>
<dbReference type="InterPro" id="IPR035093">
    <property type="entry name" value="RelE/ParE_toxin_dom_sf"/>
</dbReference>
<organism evidence="3 4">
    <name type="scientific">Mobiluncus mulieris</name>
    <dbReference type="NCBI Taxonomy" id="2052"/>
    <lineage>
        <taxon>Bacteria</taxon>
        <taxon>Bacillati</taxon>
        <taxon>Actinomycetota</taxon>
        <taxon>Actinomycetes</taxon>
        <taxon>Actinomycetales</taxon>
        <taxon>Actinomycetaceae</taxon>
        <taxon>Mobiluncus</taxon>
    </lineage>
</organism>
<dbReference type="SUPFAM" id="SSF143011">
    <property type="entry name" value="RelE-like"/>
    <property type="match status" value="1"/>
</dbReference>